<dbReference type="GeneTree" id="ENSGT00720000108868"/>
<dbReference type="GO" id="GO:0098978">
    <property type="term" value="C:glutamatergic synapse"/>
    <property type="evidence" value="ECO:0007669"/>
    <property type="project" value="TreeGrafter"/>
</dbReference>
<name>A0A452TN88_URSMA</name>
<dbReference type="AlphaFoldDB" id="A0A452TN88"/>
<dbReference type="OMA" id="VIRTECE"/>
<evidence type="ECO:0000313" key="3">
    <source>
        <dbReference type="Ensembl" id="ENSUMAP00000009516"/>
    </source>
</evidence>
<dbReference type="PANTHER" id="PTHR18978:SF1">
    <property type="entry name" value="GRIP1-ASSOCIATED PROTEIN 1"/>
    <property type="match status" value="1"/>
</dbReference>
<keyword evidence="1" id="KW-0175">Coiled coil</keyword>
<dbReference type="GO" id="GO:0098998">
    <property type="term" value="C:extrinsic component of postsynaptic early endosome membrane"/>
    <property type="evidence" value="ECO:0007669"/>
    <property type="project" value="TreeGrafter"/>
</dbReference>
<feature type="coiled-coil region" evidence="1">
    <location>
        <begin position="422"/>
        <end position="449"/>
    </location>
</feature>
<dbReference type="GO" id="GO:0098887">
    <property type="term" value="P:neurotransmitter receptor transport, endosome to postsynaptic membrane"/>
    <property type="evidence" value="ECO:0007669"/>
    <property type="project" value="TreeGrafter"/>
</dbReference>
<proteinExistence type="predicted"/>
<dbReference type="GO" id="GO:0099152">
    <property type="term" value="P:regulation of neurotransmitter receptor transport, endosome to postsynaptic membrane"/>
    <property type="evidence" value="ECO:0007669"/>
    <property type="project" value="TreeGrafter"/>
</dbReference>
<dbReference type="GO" id="GO:1905244">
    <property type="term" value="P:regulation of modification of synaptic structure"/>
    <property type="evidence" value="ECO:0007669"/>
    <property type="project" value="TreeGrafter"/>
</dbReference>
<feature type="coiled-coil region" evidence="1">
    <location>
        <begin position="498"/>
        <end position="539"/>
    </location>
</feature>
<evidence type="ECO:0008006" key="4">
    <source>
        <dbReference type="Google" id="ProtNLM"/>
    </source>
</evidence>
<dbReference type="PANTHER" id="PTHR18978">
    <property type="entry name" value="GRIP-1 ASSOCIATED PROTEIN 1"/>
    <property type="match status" value="1"/>
</dbReference>
<feature type="coiled-coil region" evidence="1">
    <location>
        <begin position="68"/>
        <end position="157"/>
    </location>
</feature>
<organism evidence="3">
    <name type="scientific">Ursus maritimus</name>
    <name type="common">Polar bear</name>
    <name type="synonym">Thalarctos maritimus</name>
    <dbReference type="NCBI Taxonomy" id="29073"/>
    <lineage>
        <taxon>Eukaryota</taxon>
        <taxon>Metazoa</taxon>
        <taxon>Chordata</taxon>
        <taxon>Craniata</taxon>
        <taxon>Vertebrata</taxon>
        <taxon>Euteleostomi</taxon>
        <taxon>Mammalia</taxon>
        <taxon>Eutheria</taxon>
        <taxon>Laurasiatheria</taxon>
        <taxon>Carnivora</taxon>
        <taxon>Caniformia</taxon>
        <taxon>Ursidae</taxon>
        <taxon>Ursus</taxon>
    </lineage>
</organism>
<accession>A0A452TN88</accession>
<dbReference type="GO" id="GO:0098837">
    <property type="term" value="C:postsynaptic recycling endosome"/>
    <property type="evidence" value="ECO:0007669"/>
    <property type="project" value="TreeGrafter"/>
</dbReference>
<dbReference type="GO" id="GO:0099158">
    <property type="term" value="P:regulation of recycling endosome localization within postsynapse"/>
    <property type="evidence" value="ECO:0007669"/>
    <property type="project" value="TreeGrafter"/>
</dbReference>
<reference evidence="3" key="1">
    <citation type="submission" date="2019-03" db="UniProtKB">
        <authorList>
            <consortium name="Ensembl"/>
        </authorList>
    </citation>
    <scope>IDENTIFICATION</scope>
</reference>
<feature type="coiled-coil region" evidence="1">
    <location>
        <begin position="289"/>
        <end position="358"/>
    </location>
</feature>
<evidence type="ECO:0000256" key="1">
    <source>
        <dbReference type="SAM" id="Coils"/>
    </source>
</evidence>
<feature type="region of interest" description="Disordered" evidence="2">
    <location>
        <begin position="158"/>
        <end position="183"/>
    </location>
</feature>
<protein>
    <recommendedName>
        <fullName evidence="4">GRIP1-associated protein 1</fullName>
    </recommendedName>
</protein>
<dbReference type="Ensembl" id="ENSUMAT00000011386.1">
    <property type="protein sequence ID" value="ENSUMAP00000009516.1"/>
    <property type="gene ID" value="ENSUMAG00000007168.1"/>
</dbReference>
<dbReference type="InterPro" id="IPR026204">
    <property type="entry name" value="GRIPAP1"/>
</dbReference>
<sequence>MAQALSEEEFQRMQAQLLELRTDNYQLSDELRKNGVELTSLRQKVAYLDKEFSKAQKALSKSKKAQEVEGLLSENEMLQAKLHSQEEDFRLQNSTLMAEFSKLCSQMEQLERENQQLKDGAARAGSAQAGSLVDGELLRLQAENTALQKNVAALQERYGKEAGRAQAASEGQGDPPGGPAPTVPAPMPLAEVELKWEMEKEEKRLLWEQLQGLEVNLGLLGFCKVESERGASLGRNYPGREGPRGPVSPWSWCACTCVFSFLAVGESCPPLFWTHSHLAWGWGQVSIQSADAQEQVEGLLAENNALRTSLAALEQIQTAKTQELNTLREENAGLTADLQQRQTEYEDLMGQKDDLNSQLQVTSMALAWLLPVPSCRLRGAQVIVESGGSGFQSGLLTYYLGRPLPSSSLQWTSPQAQPPRPAELSDEEVAELFQRLAETQQEKWMLEEKVLSACLSSLGTALDGRLGRGGGVYVSVAAGHTDRSGLGSVLRDLVKPGDENLREMNKKLQNMLEEQLTKNMHLHKDIEVLSQEIVRLSKECVGSPDPDLEPGEAS</sequence>
<evidence type="ECO:0000256" key="2">
    <source>
        <dbReference type="SAM" id="MobiDB-lite"/>
    </source>
</evidence>